<keyword evidence="2" id="KW-1185">Reference proteome</keyword>
<organism evidence="1 2">
    <name type="scientific">Methylobacterium thuringiense</name>
    <dbReference type="NCBI Taxonomy" id="1003091"/>
    <lineage>
        <taxon>Bacteria</taxon>
        <taxon>Pseudomonadati</taxon>
        <taxon>Pseudomonadota</taxon>
        <taxon>Alphaproteobacteria</taxon>
        <taxon>Hyphomicrobiales</taxon>
        <taxon>Methylobacteriaceae</taxon>
        <taxon>Methylobacterium</taxon>
    </lineage>
</organism>
<reference evidence="1" key="1">
    <citation type="journal article" date="2021" name="Front. Microbiol.">
        <title>Comprehensive Comparative Genomics and Phenotyping of Methylobacterium Species.</title>
        <authorList>
            <person name="Alessa O."/>
            <person name="Ogura Y."/>
            <person name="Fujitani Y."/>
            <person name="Takami H."/>
            <person name="Hayashi T."/>
            <person name="Sahin N."/>
            <person name="Tani A."/>
        </authorList>
    </citation>
    <scope>NUCLEOTIDE SEQUENCE</scope>
    <source>
        <strain evidence="1">DSM 23674</strain>
    </source>
</reference>
<sequence>MISEARAITQTASPVQRSRSALDAAAHLAAARIEPAFEKHGRVD</sequence>
<dbReference type="RefSeq" id="WP_283206829.1">
    <property type="nucleotide sequence ID" value="NZ_BPRA01000016.1"/>
</dbReference>
<dbReference type="EMBL" id="BPRA01000016">
    <property type="protein sequence ID" value="GJE57021.1"/>
    <property type="molecule type" value="Genomic_DNA"/>
</dbReference>
<comment type="caution">
    <text evidence="1">The sequence shown here is derived from an EMBL/GenBank/DDBJ whole genome shotgun (WGS) entry which is preliminary data.</text>
</comment>
<reference evidence="1" key="2">
    <citation type="submission" date="2021-08" db="EMBL/GenBank/DDBJ databases">
        <authorList>
            <person name="Tani A."/>
            <person name="Ola A."/>
            <person name="Ogura Y."/>
            <person name="Katsura K."/>
            <person name="Hayashi T."/>
        </authorList>
    </citation>
    <scope>NUCLEOTIDE SEQUENCE</scope>
    <source>
        <strain evidence="1">DSM 23674</strain>
    </source>
</reference>
<proteinExistence type="predicted"/>
<evidence type="ECO:0000313" key="2">
    <source>
        <dbReference type="Proteomes" id="UP001055101"/>
    </source>
</evidence>
<accession>A0ABQ4TQY3</accession>
<name>A0ABQ4TQY3_9HYPH</name>
<dbReference type="Proteomes" id="UP001055101">
    <property type="component" value="Unassembled WGS sequence"/>
</dbReference>
<evidence type="ECO:0000313" key="1">
    <source>
        <dbReference type="EMBL" id="GJE57021.1"/>
    </source>
</evidence>
<gene>
    <name evidence="1" type="ORF">EKPJFOCH_3531</name>
</gene>
<protein>
    <submittedName>
        <fullName evidence="1">Uncharacterized protein</fullName>
    </submittedName>
</protein>